<gene>
    <name evidence="2" type="ORF">Esi_0591_0002</name>
</gene>
<evidence type="ECO:0000256" key="1">
    <source>
        <dbReference type="SAM" id="MobiDB-lite"/>
    </source>
</evidence>
<accession>D7G4Z3</accession>
<dbReference type="EMBL" id="FN649760">
    <property type="protein sequence ID" value="CBJ33756.1"/>
    <property type="molecule type" value="Genomic_DNA"/>
</dbReference>
<dbReference type="InParanoid" id="D7G4Z3"/>
<dbReference type="Proteomes" id="UP000002630">
    <property type="component" value="Unassembled WGS sequence"/>
</dbReference>
<protein>
    <submittedName>
        <fullName evidence="2">Uncharacterized protein</fullName>
    </submittedName>
</protein>
<dbReference type="OrthoDB" id="10493400at2759"/>
<feature type="compositionally biased region" description="Low complexity" evidence="1">
    <location>
        <begin position="143"/>
        <end position="152"/>
    </location>
</feature>
<reference evidence="2 3" key="1">
    <citation type="journal article" date="2010" name="Nature">
        <title>The Ectocarpus genome and the independent evolution of multicellularity in brown algae.</title>
        <authorList>
            <person name="Cock J.M."/>
            <person name="Sterck L."/>
            <person name="Rouze P."/>
            <person name="Scornet D."/>
            <person name="Allen A.E."/>
            <person name="Amoutzias G."/>
            <person name="Anthouard V."/>
            <person name="Artiguenave F."/>
            <person name="Aury J.M."/>
            <person name="Badger J.H."/>
            <person name="Beszteri B."/>
            <person name="Billiau K."/>
            <person name="Bonnet E."/>
            <person name="Bothwell J.H."/>
            <person name="Bowler C."/>
            <person name="Boyen C."/>
            <person name="Brownlee C."/>
            <person name="Carrano C.J."/>
            <person name="Charrier B."/>
            <person name="Cho G.Y."/>
            <person name="Coelho S.M."/>
            <person name="Collen J."/>
            <person name="Corre E."/>
            <person name="Da Silva C."/>
            <person name="Delage L."/>
            <person name="Delaroque N."/>
            <person name="Dittami S.M."/>
            <person name="Doulbeau S."/>
            <person name="Elias M."/>
            <person name="Farnham G."/>
            <person name="Gachon C.M."/>
            <person name="Gschloessl B."/>
            <person name="Heesch S."/>
            <person name="Jabbari K."/>
            <person name="Jubin C."/>
            <person name="Kawai H."/>
            <person name="Kimura K."/>
            <person name="Kloareg B."/>
            <person name="Kupper F.C."/>
            <person name="Lang D."/>
            <person name="Le Bail A."/>
            <person name="Leblanc C."/>
            <person name="Lerouge P."/>
            <person name="Lohr M."/>
            <person name="Lopez P.J."/>
            <person name="Martens C."/>
            <person name="Maumus F."/>
            <person name="Michel G."/>
            <person name="Miranda-Saavedra D."/>
            <person name="Morales J."/>
            <person name="Moreau H."/>
            <person name="Motomura T."/>
            <person name="Nagasato C."/>
            <person name="Napoli C.A."/>
            <person name="Nelson D.R."/>
            <person name="Nyvall-Collen P."/>
            <person name="Peters A.F."/>
            <person name="Pommier C."/>
            <person name="Potin P."/>
            <person name="Poulain J."/>
            <person name="Quesneville H."/>
            <person name="Read B."/>
            <person name="Rensing S.A."/>
            <person name="Ritter A."/>
            <person name="Rousvoal S."/>
            <person name="Samanta M."/>
            <person name="Samson G."/>
            <person name="Schroeder D.C."/>
            <person name="Segurens B."/>
            <person name="Strittmatter M."/>
            <person name="Tonon T."/>
            <person name="Tregear J.W."/>
            <person name="Valentin K."/>
            <person name="von Dassow P."/>
            <person name="Yamagishi T."/>
            <person name="Van de Peer Y."/>
            <person name="Wincker P."/>
        </authorList>
    </citation>
    <scope>NUCLEOTIDE SEQUENCE [LARGE SCALE GENOMIC DNA]</scope>
    <source>
        <strain evidence="3">Ec32 / CCAP1310/4</strain>
    </source>
</reference>
<proteinExistence type="predicted"/>
<evidence type="ECO:0000313" key="3">
    <source>
        <dbReference type="Proteomes" id="UP000002630"/>
    </source>
</evidence>
<sequence length="209" mass="20803">MCLQRCTYSTHSSCRDWDHQYCGRNGCIGRGSGAVPAGTGVQQSVGEPPAAGSVSAAGASAEGQAILNTAQCAAGGRCNQGGDGALSGRCHSCEAACHAVCMQVVNEGHACTFCRPEQAGGANGGEASKGKEKLRTPQADLHTATSTTASSSEIYIPRDPRLDGGGAASSRKSPSGPAEAAKTPSSGGQAGHADTPGKLGCEAVLVQDV</sequence>
<feature type="region of interest" description="Disordered" evidence="1">
    <location>
        <begin position="121"/>
        <end position="201"/>
    </location>
</feature>
<keyword evidence="3" id="KW-1185">Reference proteome</keyword>
<evidence type="ECO:0000313" key="2">
    <source>
        <dbReference type="EMBL" id="CBJ33756.1"/>
    </source>
</evidence>
<dbReference type="AlphaFoldDB" id="D7G4Z3"/>
<name>D7G4Z3_ECTSI</name>
<organism evidence="2 3">
    <name type="scientific">Ectocarpus siliculosus</name>
    <name type="common">Brown alga</name>
    <name type="synonym">Conferva siliculosa</name>
    <dbReference type="NCBI Taxonomy" id="2880"/>
    <lineage>
        <taxon>Eukaryota</taxon>
        <taxon>Sar</taxon>
        <taxon>Stramenopiles</taxon>
        <taxon>Ochrophyta</taxon>
        <taxon>PX clade</taxon>
        <taxon>Phaeophyceae</taxon>
        <taxon>Ectocarpales</taxon>
        <taxon>Ectocarpaceae</taxon>
        <taxon>Ectocarpus</taxon>
    </lineage>
</organism>